<dbReference type="PANTHER" id="PTHR31859">
    <property type="entry name" value="TETRATRICOPEPTIDE REPEAT PROTEIN 39 FAMILY MEMBER"/>
    <property type="match status" value="1"/>
</dbReference>
<organism evidence="2 3">
    <name type="scientific">Agrocybe chaxingu</name>
    <dbReference type="NCBI Taxonomy" id="84603"/>
    <lineage>
        <taxon>Eukaryota</taxon>
        <taxon>Fungi</taxon>
        <taxon>Dikarya</taxon>
        <taxon>Basidiomycota</taxon>
        <taxon>Agaricomycotina</taxon>
        <taxon>Agaricomycetes</taxon>
        <taxon>Agaricomycetidae</taxon>
        <taxon>Agaricales</taxon>
        <taxon>Agaricineae</taxon>
        <taxon>Strophariaceae</taxon>
        <taxon>Agrocybe</taxon>
    </lineage>
</organism>
<sequence length="283" mass="30306">MAQTPPTHPNAELLQSATKGFDFLFCNDIVSARKHFEPKDDPFHLMGLGVCAFLEAALGMEAGLMTEASRCLALSEAGARKQMRVPKPRDLNFHSRFTYGLEWEILNADAVVLLGLTHALSESYMGYLQCILYKTVFPAGIPEDSPLKPLPDTLSPTTSRPQVSPAHPAASLGHKSSATSLASSISTSNNTPPNPEPPKATSSFFARWVSSAAAAASTPTLPLQTVNSAVAPDGPVEDLIVAGTAFGYGLFNLVFSLLPKKIQPRANAGRVLDYQLLTTGKRR</sequence>
<dbReference type="EMBL" id="JANKHO010000569">
    <property type="protein sequence ID" value="KAJ3508360.1"/>
    <property type="molecule type" value="Genomic_DNA"/>
</dbReference>
<gene>
    <name evidence="2" type="ORF">NLJ89_g5802</name>
</gene>
<evidence type="ECO:0000313" key="2">
    <source>
        <dbReference type="EMBL" id="KAJ3508360.1"/>
    </source>
</evidence>
<dbReference type="Pfam" id="PF10300">
    <property type="entry name" value="Iml2-TPR_39"/>
    <property type="match status" value="1"/>
</dbReference>
<proteinExistence type="predicted"/>
<feature type="compositionally biased region" description="Low complexity" evidence="1">
    <location>
        <begin position="176"/>
        <end position="191"/>
    </location>
</feature>
<keyword evidence="3" id="KW-1185">Reference proteome</keyword>
<comment type="caution">
    <text evidence="2">The sequence shown here is derived from an EMBL/GenBank/DDBJ whole genome shotgun (WGS) entry which is preliminary data.</text>
</comment>
<dbReference type="GO" id="GO:0005741">
    <property type="term" value="C:mitochondrial outer membrane"/>
    <property type="evidence" value="ECO:0007669"/>
    <property type="project" value="TreeGrafter"/>
</dbReference>
<evidence type="ECO:0000256" key="1">
    <source>
        <dbReference type="SAM" id="MobiDB-lite"/>
    </source>
</evidence>
<dbReference type="GO" id="GO:0005634">
    <property type="term" value="C:nucleus"/>
    <property type="evidence" value="ECO:0007669"/>
    <property type="project" value="TreeGrafter"/>
</dbReference>
<dbReference type="Proteomes" id="UP001148786">
    <property type="component" value="Unassembled WGS sequence"/>
</dbReference>
<evidence type="ECO:0000313" key="3">
    <source>
        <dbReference type="Proteomes" id="UP001148786"/>
    </source>
</evidence>
<feature type="region of interest" description="Disordered" evidence="1">
    <location>
        <begin position="147"/>
        <end position="201"/>
    </location>
</feature>
<dbReference type="PANTHER" id="PTHR31859:SF1">
    <property type="entry name" value="TETRATRICOPEPTIDE REPEAT PROTEIN 39C"/>
    <property type="match status" value="1"/>
</dbReference>
<protein>
    <submittedName>
        <fullName evidence="2">Uncharacterized protein</fullName>
    </submittedName>
</protein>
<dbReference type="AlphaFoldDB" id="A0A9W8MV96"/>
<reference evidence="2" key="1">
    <citation type="submission" date="2022-07" db="EMBL/GenBank/DDBJ databases">
        <title>Genome Sequence of Agrocybe chaxingu.</title>
        <authorList>
            <person name="Buettner E."/>
        </authorList>
    </citation>
    <scope>NUCLEOTIDE SEQUENCE</scope>
    <source>
        <strain evidence="2">MP-N11</strain>
    </source>
</reference>
<dbReference type="GO" id="GO:0005829">
    <property type="term" value="C:cytosol"/>
    <property type="evidence" value="ECO:0007669"/>
    <property type="project" value="TreeGrafter"/>
</dbReference>
<dbReference type="InterPro" id="IPR019412">
    <property type="entry name" value="IML2/TPR_39"/>
</dbReference>
<dbReference type="OrthoDB" id="2154985at2759"/>
<accession>A0A9W8MV96</accession>
<name>A0A9W8MV96_9AGAR</name>